<sequence>MESSLSAEERLELITRRLPEAPGRDEIKAILERGQNPKGIWVTVPTGRPHLGYYVPLLKMVDFFRAGVDFNVCLGDIYGFLINFKYPFEQVQQRKKFYKHVLGAVFESIGVSSPSLPFIEETSYAFTQEHILDIYKLCALSSQQELRKTGDEVGASTMFGPMLTPILQALDEEYQKSDFDFGGLDQRGLFEYAEKFLPKMGFRKRAHLMNDMLPGLNGGKMSASLPESKIDCLDDPETVKRKIFAVECKEGDASSNGLLALLRLVIIPISELRAETAQSQAEQRTERRQENPSYPFCDIDAPLGTVLTIETQDHTLLHVSTYKALESAYTERRISHFALKAVVTNAINQLLSHVRAVYDGSKDWQDVERLAYPDTEDEFISTHSAGAKVAPALKSSIDTNFCFPVNETWNEEVKLTPFIPALHATQFFEGSISQQTALWAEYQIGPFNSTADFVHTFIEGTILCREEATLFAFLDRATDDLGGLVALTNTSLFNLSTEIGYLMALPSHRDKAYLLSSVIHLVLQYVFDLGMRRVEWRVSEANVDLQKQVENLGFVKEGVLRWARAGRYAGKKSGLVGEQEISNGSEYHTVLYSFCWEDWEKEFPRRLEIK</sequence>
<evidence type="ECO:0000313" key="11">
    <source>
        <dbReference type="Proteomes" id="UP001629113"/>
    </source>
</evidence>
<evidence type="ECO:0000256" key="2">
    <source>
        <dbReference type="ARBA" id="ARBA00022598"/>
    </source>
</evidence>
<dbReference type="Pfam" id="PF00579">
    <property type="entry name" value="tRNA-synt_1b"/>
    <property type="match status" value="1"/>
</dbReference>
<evidence type="ECO:0000256" key="8">
    <source>
        <dbReference type="ARBA" id="ARBA00048248"/>
    </source>
</evidence>
<gene>
    <name evidence="10" type="ORF">PVAG01_04456</name>
</gene>
<dbReference type="InterPro" id="IPR050489">
    <property type="entry name" value="Tyr-tRNA_synthase"/>
</dbReference>
<accession>A0ABR4PPD5</accession>
<comment type="caution">
    <text evidence="10">The sequence shown here is derived from an EMBL/GenBank/DDBJ whole genome shotgun (WGS) entry which is preliminary data.</text>
</comment>
<dbReference type="PANTHER" id="PTHR46264">
    <property type="entry name" value="TYROSINE-TRNA LIGASE"/>
    <property type="match status" value="1"/>
</dbReference>
<evidence type="ECO:0000256" key="6">
    <source>
        <dbReference type="ARBA" id="ARBA00023146"/>
    </source>
</evidence>
<dbReference type="PANTHER" id="PTHR46264:SF4">
    <property type="entry name" value="TYROSINE--TRNA LIGASE, CYTOPLASMIC"/>
    <property type="match status" value="1"/>
</dbReference>
<protein>
    <recommendedName>
        <fullName evidence="1">tyrosine--tRNA ligase</fullName>
        <ecNumber evidence="1">6.1.1.1</ecNumber>
    </recommendedName>
    <alternativeName>
        <fullName evidence="7">Tyrosyl-tRNA synthetase</fullName>
    </alternativeName>
</protein>
<dbReference type="SUPFAM" id="SSF52374">
    <property type="entry name" value="Nucleotidylyl transferase"/>
    <property type="match status" value="1"/>
</dbReference>
<evidence type="ECO:0000256" key="3">
    <source>
        <dbReference type="ARBA" id="ARBA00022741"/>
    </source>
</evidence>
<dbReference type="Gene3D" id="3.40.50.620">
    <property type="entry name" value="HUPs"/>
    <property type="match status" value="1"/>
</dbReference>
<keyword evidence="6" id="KW-0030">Aminoacyl-tRNA synthetase</keyword>
<dbReference type="Gene3D" id="1.10.240.10">
    <property type="entry name" value="Tyrosyl-Transfer RNA Synthetase"/>
    <property type="match status" value="1"/>
</dbReference>
<dbReference type="InterPro" id="IPR002305">
    <property type="entry name" value="aa-tRNA-synth_Ic"/>
</dbReference>
<keyword evidence="2" id="KW-0436">Ligase</keyword>
<evidence type="ECO:0000256" key="1">
    <source>
        <dbReference type="ARBA" id="ARBA00013160"/>
    </source>
</evidence>
<evidence type="ECO:0000256" key="4">
    <source>
        <dbReference type="ARBA" id="ARBA00022840"/>
    </source>
</evidence>
<reference evidence="10 11" key="1">
    <citation type="submission" date="2024-06" db="EMBL/GenBank/DDBJ databases">
        <title>Complete genome of Phlyctema vagabunda strain 19-DSS-EL-015.</title>
        <authorList>
            <person name="Fiorenzani C."/>
        </authorList>
    </citation>
    <scope>NUCLEOTIDE SEQUENCE [LARGE SCALE GENOMIC DNA]</scope>
    <source>
        <strain evidence="10 11">19-DSS-EL-015</strain>
    </source>
</reference>
<evidence type="ECO:0000256" key="5">
    <source>
        <dbReference type="ARBA" id="ARBA00022917"/>
    </source>
</evidence>
<organism evidence="10 11">
    <name type="scientific">Phlyctema vagabunda</name>
    <dbReference type="NCBI Taxonomy" id="108571"/>
    <lineage>
        <taxon>Eukaryota</taxon>
        <taxon>Fungi</taxon>
        <taxon>Dikarya</taxon>
        <taxon>Ascomycota</taxon>
        <taxon>Pezizomycotina</taxon>
        <taxon>Leotiomycetes</taxon>
        <taxon>Helotiales</taxon>
        <taxon>Dermateaceae</taxon>
        <taxon>Phlyctema</taxon>
    </lineage>
</organism>
<name>A0ABR4PPD5_9HELO</name>
<dbReference type="InterPro" id="IPR014729">
    <property type="entry name" value="Rossmann-like_a/b/a_fold"/>
</dbReference>
<dbReference type="SUPFAM" id="SSF55729">
    <property type="entry name" value="Acyl-CoA N-acyltransferases (Nat)"/>
    <property type="match status" value="1"/>
</dbReference>
<dbReference type="InterPro" id="IPR016181">
    <property type="entry name" value="Acyl_CoA_acyltransferase"/>
</dbReference>
<evidence type="ECO:0000313" key="10">
    <source>
        <dbReference type="EMBL" id="KAL3425175.1"/>
    </source>
</evidence>
<dbReference type="Gene3D" id="3.40.630.30">
    <property type="match status" value="1"/>
</dbReference>
<evidence type="ECO:0000256" key="7">
    <source>
        <dbReference type="ARBA" id="ARBA00033323"/>
    </source>
</evidence>
<dbReference type="EC" id="6.1.1.1" evidence="1"/>
<keyword evidence="4" id="KW-0067">ATP-binding</keyword>
<evidence type="ECO:0000259" key="9">
    <source>
        <dbReference type="Pfam" id="PF13302"/>
    </source>
</evidence>
<proteinExistence type="predicted"/>
<dbReference type="InterPro" id="IPR002307">
    <property type="entry name" value="Tyr-tRNA-ligase"/>
</dbReference>
<dbReference type="Pfam" id="PF13302">
    <property type="entry name" value="Acetyltransf_3"/>
    <property type="match status" value="1"/>
</dbReference>
<dbReference type="PRINTS" id="PR01040">
    <property type="entry name" value="TRNASYNTHTYR"/>
</dbReference>
<keyword evidence="5" id="KW-0648">Protein biosynthesis</keyword>
<dbReference type="Proteomes" id="UP001629113">
    <property type="component" value="Unassembled WGS sequence"/>
</dbReference>
<keyword evidence="11" id="KW-1185">Reference proteome</keyword>
<feature type="domain" description="N-acetyltransferase" evidence="9">
    <location>
        <begin position="415"/>
        <end position="555"/>
    </location>
</feature>
<dbReference type="EMBL" id="JBFCZG010000003">
    <property type="protein sequence ID" value="KAL3425175.1"/>
    <property type="molecule type" value="Genomic_DNA"/>
</dbReference>
<keyword evidence="3" id="KW-0547">Nucleotide-binding</keyword>
<comment type="catalytic activity">
    <reaction evidence="8">
        <text>tRNA(Tyr) + L-tyrosine + ATP = L-tyrosyl-tRNA(Tyr) + AMP + diphosphate + H(+)</text>
        <dbReference type="Rhea" id="RHEA:10220"/>
        <dbReference type="Rhea" id="RHEA-COMP:9706"/>
        <dbReference type="Rhea" id="RHEA-COMP:9707"/>
        <dbReference type="ChEBI" id="CHEBI:15378"/>
        <dbReference type="ChEBI" id="CHEBI:30616"/>
        <dbReference type="ChEBI" id="CHEBI:33019"/>
        <dbReference type="ChEBI" id="CHEBI:58315"/>
        <dbReference type="ChEBI" id="CHEBI:78442"/>
        <dbReference type="ChEBI" id="CHEBI:78536"/>
        <dbReference type="ChEBI" id="CHEBI:456215"/>
        <dbReference type="EC" id="6.1.1.1"/>
    </reaction>
</comment>
<dbReference type="InterPro" id="IPR000182">
    <property type="entry name" value="GNAT_dom"/>
</dbReference>